<feature type="domain" description="Peptidase M20 dimerisation" evidence="3">
    <location>
        <begin position="184"/>
        <end position="260"/>
    </location>
</feature>
<feature type="binding site" evidence="2">
    <location>
        <position position="103"/>
    </location>
    <ligand>
        <name>Mn(2+)</name>
        <dbReference type="ChEBI" id="CHEBI:29035"/>
        <label>2</label>
    </ligand>
</feature>
<dbReference type="Gene3D" id="3.40.630.10">
    <property type="entry name" value="Zn peptidases"/>
    <property type="match status" value="1"/>
</dbReference>
<comment type="cofactor">
    <cofactor evidence="2">
        <name>Mn(2+)</name>
        <dbReference type="ChEBI" id="CHEBI:29035"/>
    </cofactor>
    <text evidence="2">The Mn(2+) ion enhances activity.</text>
</comment>
<feature type="binding site" evidence="2">
    <location>
        <position position="359"/>
    </location>
    <ligand>
        <name>Mn(2+)</name>
        <dbReference type="ChEBI" id="CHEBI:29035"/>
        <label>2</label>
    </ligand>
</feature>
<proteinExistence type="predicted"/>
<reference evidence="5" key="1">
    <citation type="journal article" date="2014" name="Sci. Data">
        <title>Genomes of diverse isolates of the marine cyanobacterium Prochlorococcus.</title>
        <authorList>
            <person name="Biller S."/>
            <person name="Berube P."/>
            <person name="Thompson J."/>
            <person name="Kelly L."/>
            <person name="Roggensack S."/>
            <person name="Awad L."/>
            <person name="Roache-Johnson K."/>
            <person name="Ding H."/>
            <person name="Giovannoni S.J."/>
            <person name="Moore L.R."/>
            <person name="Chisholm S.W."/>
        </authorList>
    </citation>
    <scope>NUCLEOTIDE SEQUENCE [LARGE SCALE GENOMIC DNA]</scope>
    <source>
        <strain evidence="5">GP2</strain>
    </source>
</reference>
<dbReference type="GO" id="GO:0050118">
    <property type="term" value="F:N-acetyldiaminopimelate deacetylase activity"/>
    <property type="evidence" value="ECO:0007669"/>
    <property type="project" value="UniProtKB-ARBA"/>
</dbReference>
<dbReference type="SUPFAM" id="SSF53187">
    <property type="entry name" value="Zn-dependent exopeptidases"/>
    <property type="match status" value="1"/>
</dbReference>
<dbReference type="eggNOG" id="COG1473">
    <property type="taxonomic scope" value="Bacteria"/>
</dbReference>
<dbReference type="InterPro" id="IPR036264">
    <property type="entry name" value="Bact_exopeptidase_dim_dom"/>
</dbReference>
<dbReference type="InterPro" id="IPR017439">
    <property type="entry name" value="Amidohydrolase"/>
</dbReference>
<gene>
    <name evidence="4" type="ORF">EU91_1779</name>
</gene>
<dbReference type="Proteomes" id="UP000030598">
    <property type="component" value="Unassembled WGS sequence"/>
</dbReference>
<evidence type="ECO:0000256" key="1">
    <source>
        <dbReference type="ARBA" id="ARBA00022801"/>
    </source>
</evidence>
<dbReference type="Gene3D" id="3.30.70.360">
    <property type="match status" value="1"/>
</dbReference>
<accession>A0A0A1ZAW3</accession>
<name>A0A0A1ZAW3_PROMR</name>
<evidence type="ECO:0000259" key="3">
    <source>
        <dbReference type="Pfam" id="PF07687"/>
    </source>
</evidence>
<comment type="caution">
    <text evidence="4">The sequence shown here is derived from an EMBL/GenBank/DDBJ whole genome shotgun (WGS) entry which is preliminary data.</text>
</comment>
<dbReference type="GO" id="GO:0046872">
    <property type="term" value="F:metal ion binding"/>
    <property type="evidence" value="ECO:0007669"/>
    <property type="project" value="UniProtKB-KW"/>
</dbReference>
<dbReference type="SUPFAM" id="SSF55031">
    <property type="entry name" value="Bacterial exopeptidase dimerisation domain"/>
    <property type="match status" value="1"/>
</dbReference>
<organism evidence="4 5">
    <name type="scientific">Prochlorococcus marinus str. GP2</name>
    <dbReference type="NCBI Taxonomy" id="59925"/>
    <lineage>
        <taxon>Bacteria</taxon>
        <taxon>Bacillati</taxon>
        <taxon>Cyanobacteriota</taxon>
        <taxon>Cyanophyceae</taxon>
        <taxon>Synechococcales</taxon>
        <taxon>Prochlorococcaceae</taxon>
        <taxon>Prochlorococcus</taxon>
    </lineage>
</organism>
<feature type="binding site" evidence="2">
    <location>
        <position position="105"/>
    </location>
    <ligand>
        <name>Mn(2+)</name>
        <dbReference type="ChEBI" id="CHEBI:29035"/>
        <label>2</label>
    </ligand>
</feature>
<dbReference type="FunFam" id="3.30.70.360:FF:000001">
    <property type="entry name" value="N-acetyldiaminopimelate deacetylase"/>
    <property type="match status" value="1"/>
</dbReference>
<feature type="binding site" evidence="2">
    <location>
        <position position="161"/>
    </location>
    <ligand>
        <name>Mn(2+)</name>
        <dbReference type="ChEBI" id="CHEBI:29035"/>
        <label>2</label>
    </ligand>
</feature>
<keyword evidence="1 4" id="KW-0378">Hydrolase</keyword>
<dbReference type="InterPro" id="IPR011650">
    <property type="entry name" value="Peptidase_M20_dimer"/>
</dbReference>
<dbReference type="NCBIfam" id="TIGR01891">
    <property type="entry name" value="amidohydrolases"/>
    <property type="match status" value="1"/>
</dbReference>
<dbReference type="STRING" id="59925.EU91_1779"/>
<evidence type="ECO:0000313" key="4">
    <source>
        <dbReference type="EMBL" id="KGF85676.1"/>
    </source>
</evidence>
<dbReference type="PANTHER" id="PTHR11014">
    <property type="entry name" value="PEPTIDASE M20 FAMILY MEMBER"/>
    <property type="match status" value="1"/>
</dbReference>
<dbReference type="RefSeq" id="WP_032525125.1">
    <property type="nucleotide sequence ID" value="NZ_CP138934.1"/>
</dbReference>
<keyword evidence="2" id="KW-0479">Metal-binding</keyword>
<dbReference type="PANTHER" id="PTHR11014:SF63">
    <property type="entry name" value="METALLOPEPTIDASE, PUTATIVE (AFU_ORTHOLOGUE AFUA_6G09600)-RELATED"/>
    <property type="match status" value="1"/>
</dbReference>
<dbReference type="InterPro" id="IPR002933">
    <property type="entry name" value="Peptidase_M20"/>
</dbReference>
<sequence>MNRDQLHKKIDSFNDELINLRRHIHEHPELSGLENQTAILISGFLKDIGWNVRESIGRTGVIADFGPQYKGIIGLRVDMDALPIFEETKLSFSSKVDGVMHACGHDLHISIGLGVAKIIKDLKLNFGTRIIFQPAEEIASGARWMIKDGATNGLTHIFGVHVYPDLSVGTIGIKEGSLTAAAGELNVEIKGKSGHGARPHEGVDAIWAASKVISGIQESITRKLDPLDPVVITFGKINGGNAFNVLAEKVNLIGTVRCTNRKVFTNIGNWLNENITSIANSCGADAKVIFREITPSVNNSSEINRVLRESGIKVLGQENVIELQKPSLGAEDFAEFLNEIPGAMFRLGVSNSNGCAPLHSSKFDPDERAIAVGIKVITESIVKLNSEITNKIDG</sequence>
<dbReference type="Pfam" id="PF07687">
    <property type="entry name" value="M20_dimer"/>
    <property type="match status" value="1"/>
</dbReference>
<dbReference type="EC" id="3.5.1.18" evidence="4"/>
<dbReference type="GO" id="GO:0009014">
    <property type="term" value="F:succinyl-diaminopimelate desuccinylase activity"/>
    <property type="evidence" value="ECO:0007669"/>
    <property type="project" value="UniProtKB-EC"/>
</dbReference>
<protein>
    <submittedName>
        <fullName evidence="4">N-acetyl-L,L-diaminopimelate deacetylase-like</fullName>
        <ecNumber evidence="4">3.5.1.18</ecNumber>
    </submittedName>
</protein>
<dbReference type="Pfam" id="PF01546">
    <property type="entry name" value="Peptidase_M20"/>
    <property type="match status" value="1"/>
</dbReference>
<evidence type="ECO:0000313" key="5">
    <source>
        <dbReference type="Proteomes" id="UP000030598"/>
    </source>
</evidence>
<evidence type="ECO:0000256" key="2">
    <source>
        <dbReference type="PIRSR" id="PIRSR005962-1"/>
    </source>
</evidence>
<dbReference type="GO" id="GO:0019877">
    <property type="term" value="P:diaminopimelate biosynthetic process"/>
    <property type="evidence" value="ECO:0007669"/>
    <property type="project" value="UniProtKB-ARBA"/>
</dbReference>
<feature type="binding site" evidence="2">
    <location>
        <position position="137"/>
    </location>
    <ligand>
        <name>Mn(2+)</name>
        <dbReference type="ChEBI" id="CHEBI:29035"/>
        <label>2</label>
    </ligand>
</feature>
<keyword evidence="2" id="KW-0464">Manganese</keyword>
<dbReference type="EMBL" id="JNAH01000008">
    <property type="protein sequence ID" value="KGF85676.1"/>
    <property type="molecule type" value="Genomic_DNA"/>
</dbReference>
<dbReference type="AlphaFoldDB" id="A0A0A1ZAW3"/>
<dbReference type="OrthoDB" id="9776731at2"/>
<dbReference type="PIRSF" id="PIRSF005962">
    <property type="entry name" value="Pept_M20D_amidohydro"/>
    <property type="match status" value="1"/>
</dbReference>